<keyword evidence="2" id="KW-1003">Cell membrane</keyword>
<evidence type="ECO:0000256" key="1">
    <source>
        <dbReference type="ARBA" id="ARBA00004236"/>
    </source>
</evidence>
<gene>
    <name evidence="8" type="primary">LOC114328641</name>
</gene>
<evidence type="ECO:0000256" key="6">
    <source>
        <dbReference type="SAM" id="SignalP"/>
    </source>
</evidence>
<dbReference type="InterPro" id="IPR016017">
    <property type="entry name" value="GDNF/GAS1"/>
</dbReference>
<dbReference type="PANTHER" id="PTHR16840">
    <property type="entry name" value="GROWTH ARREST-SPECIFIC PROTEIN 1"/>
    <property type="match status" value="1"/>
</dbReference>
<keyword evidence="5" id="KW-0325">Glycoprotein</keyword>
<protein>
    <submittedName>
        <fullName evidence="8">Growth arrest-specific protein 1-like isoform X1</fullName>
    </submittedName>
</protein>
<keyword evidence="4" id="KW-0472">Membrane</keyword>
<evidence type="ECO:0000256" key="2">
    <source>
        <dbReference type="ARBA" id="ARBA00022475"/>
    </source>
</evidence>
<evidence type="ECO:0000256" key="3">
    <source>
        <dbReference type="ARBA" id="ARBA00022729"/>
    </source>
</evidence>
<dbReference type="OrthoDB" id="5950623at2759"/>
<dbReference type="InterPro" id="IPR039596">
    <property type="entry name" value="GAS1"/>
</dbReference>
<dbReference type="Pfam" id="PF02351">
    <property type="entry name" value="GDNF"/>
    <property type="match status" value="1"/>
</dbReference>
<name>A0A6P7FBR0_DIAVI</name>
<evidence type="ECO:0000256" key="4">
    <source>
        <dbReference type="ARBA" id="ARBA00023136"/>
    </source>
</evidence>
<dbReference type="GO" id="GO:0005886">
    <property type="term" value="C:plasma membrane"/>
    <property type="evidence" value="ECO:0007669"/>
    <property type="project" value="UniProtKB-SubCell"/>
</dbReference>
<comment type="subcellular location">
    <subcellularLocation>
        <location evidence="1">Cell membrane</location>
    </subcellularLocation>
</comment>
<proteinExistence type="predicted"/>
<feature type="chain" id="PRO_5027946842" evidence="6">
    <location>
        <begin position="32"/>
        <end position="261"/>
    </location>
</feature>
<sequence length="261" mass="29622">MQLGVLEHIFPPGGMWLIMVSVAWLAGVTSGIPCEEARLKCAYRVGCGMALQHYLVGCSAVLQGDTFPEYCPEVCQYTLTALTSTEEGMALMNCECSDDYCRDQKVRTDICKPKVMHSMSSDVVPCRVAQWICMADALCAKALEYYNEFCKAMFHGKKCTLRCNNSINILRRQEKATKLKTCKCDGYEDYDCHGIQRNMDKLCFHKHSRHHNRTHTEWPHNTTHREFKEDEEIPTVILASSSLKLTISWAVMFSIVLALVT</sequence>
<dbReference type="GO" id="GO:0051726">
    <property type="term" value="P:regulation of cell cycle"/>
    <property type="evidence" value="ECO:0007669"/>
    <property type="project" value="InterPro"/>
</dbReference>
<dbReference type="PANTHER" id="PTHR16840:SF3">
    <property type="entry name" value="GROWTH ARREST-SPECIFIC PROTEIN 1"/>
    <property type="match status" value="1"/>
</dbReference>
<keyword evidence="3 6" id="KW-0732">Signal</keyword>
<reference evidence="8" key="1">
    <citation type="submission" date="2025-08" db="UniProtKB">
        <authorList>
            <consortium name="RefSeq"/>
        </authorList>
    </citation>
    <scope>IDENTIFICATION</scope>
    <source>
        <tissue evidence="8">Whole insect</tissue>
    </source>
</reference>
<dbReference type="RefSeq" id="XP_028133354.1">
    <property type="nucleotide sequence ID" value="XM_028277553.1"/>
</dbReference>
<accession>A0A6P7FBR0</accession>
<evidence type="ECO:0000313" key="8">
    <source>
        <dbReference type="RefSeq" id="XP_028133354.1"/>
    </source>
</evidence>
<organism evidence="8">
    <name type="scientific">Diabrotica virgifera virgifera</name>
    <name type="common">western corn rootworm</name>
    <dbReference type="NCBI Taxonomy" id="50390"/>
    <lineage>
        <taxon>Eukaryota</taxon>
        <taxon>Metazoa</taxon>
        <taxon>Ecdysozoa</taxon>
        <taxon>Arthropoda</taxon>
        <taxon>Hexapoda</taxon>
        <taxon>Insecta</taxon>
        <taxon>Pterygota</taxon>
        <taxon>Neoptera</taxon>
        <taxon>Endopterygota</taxon>
        <taxon>Coleoptera</taxon>
        <taxon>Polyphaga</taxon>
        <taxon>Cucujiformia</taxon>
        <taxon>Chrysomeloidea</taxon>
        <taxon>Chrysomelidae</taxon>
        <taxon>Galerucinae</taxon>
        <taxon>Diabroticina</taxon>
        <taxon>Diabroticites</taxon>
        <taxon>Diabrotica</taxon>
    </lineage>
</organism>
<feature type="signal peptide" evidence="6">
    <location>
        <begin position="1"/>
        <end position="31"/>
    </location>
</feature>
<dbReference type="AlphaFoldDB" id="A0A6P7FBR0"/>
<feature type="domain" description="GDNF/GAS1" evidence="7">
    <location>
        <begin position="126"/>
        <end position="199"/>
    </location>
</feature>
<evidence type="ECO:0000259" key="7">
    <source>
        <dbReference type="Pfam" id="PF02351"/>
    </source>
</evidence>
<evidence type="ECO:0000256" key="5">
    <source>
        <dbReference type="ARBA" id="ARBA00023180"/>
    </source>
</evidence>
<dbReference type="InParanoid" id="A0A6P7FBR0"/>